<evidence type="ECO:0000313" key="2">
    <source>
        <dbReference type="Proteomes" id="UP000299102"/>
    </source>
</evidence>
<protein>
    <submittedName>
        <fullName evidence="1">Uncharacterized protein</fullName>
    </submittedName>
</protein>
<name>A0A4C1UU74_EUMVA</name>
<keyword evidence="2" id="KW-1185">Reference proteome</keyword>
<comment type="caution">
    <text evidence="1">The sequence shown here is derived from an EMBL/GenBank/DDBJ whole genome shotgun (WGS) entry which is preliminary data.</text>
</comment>
<dbReference type="Proteomes" id="UP000299102">
    <property type="component" value="Unassembled WGS sequence"/>
</dbReference>
<reference evidence="1 2" key="1">
    <citation type="journal article" date="2019" name="Commun. Biol.">
        <title>The bagworm genome reveals a unique fibroin gene that provides high tensile strength.</title>
        <authorList>
            <person name="Kono N."/>
            <person name="Nakamura H."/>
            <person name="Ohtoshi R."/>
            <person name="Tomita M."/>
            <person name="Numata K."/>
            <person name="Arakawa K."/>
        </authorList>
    </citation>
    <scope>NUCLEOTIDE SEQUENCE [LARGE SCALE GENOMIC DNA]</scope>
</reference>
<evidence type="ECO:0000313" key="1">
    <source>
        <dbReference type="EMBL" id="GBP29849.1"/>
    </source>
</evidence>
<dbReference type="EMBL" id="BGZK01000225">
    <property type="protein sequence ID" value="GBP29849.1"/>
    <property type="molecule type" value="Genomic_DNA"/>
</dbReference>
<organism evidence="1 2">
    <name type="scientific">Eumeta variegata</name>
    <name type="common">Bagworm moth</name>
    <name type="synonym">Eumeta japonica</name>
    <dbReference type="NCBI Taxonomy" id="151549"/>
    <lineage>
        <taxon>Eukaryota</taxon>
        <taxon>Metazoa</taxon>
        <taxon>Ecdysozoa</taxon>
        <taxon>Arthropoda</taxon>
        <taxon>Hexapoda</taxon>
        <taxon>Insecta</taxon>
        <taxon>Pterygota</taxon>
        <taxon>Neoptera</taxon>
        <taxon>Endopterygota</taxon>
        <taxon>Lepidoptera</taxon>
        <taxon>Glossata</taxon>
        <taxon>Ditrysia</taxon>
        <taxon>Tineoidea</taxon>
        <taxon>Psychidae</taxon>
        <taxon>Oiketicinae</taxon>
        <taxon>Eumeta</taxon>
    </lineage>
</organism>
<sequence length="151" mass="17064">MRSLSCLAIVWKNPKSRLAAFFATTHARGRLIERALIALKRIQLRYTSRRVRVVINATATGERWVRIREISTPERRGQWARARGPARGSTPAGRTPIKLISRLTFEELEAALVLPPWSNVSRKLLMTAVTNTMKTLETNGLRASRDSWGTV</sequence>
<proteinExistence type="predicted"/>
<dbReference type="AlphaFoldDB" id="A0A4C1UU74"/>
<accession>A0A4C1UU74</accession>
<gene>
    <name evidence="1" type="ORF">EVAR_20178_1</name>
</gene>